<organism evidence="1 2">
    <name type="scientific">Cuscuta epithymum</name>
    <dbReference type="NCBI Taxonomy" id="186058"/>
    <lineage>
        <taxon>Eukaryota</taxon>
        <taxon>Viridiplantae</taxon>
        <taxon>Streptophyta</taxon>
        <taxon>Embryophyta</taxon>
        <taxon>Tracheophyta</taxon>
        <taxon>Spermatophyta</taxon>
        <taxon>Magnoliopsida</taxon>
        <taxon>eudicotyledons</taxon>
        <taxon>Gunneridae</taxon>
        <taxon>Pentapetalae</taxon>
        <taxon>asterids</taxon>
        <taxon>lamiids</taxon>
        <taxon>Solanales</taxon>
        <taxon>Convolvulaceae</taxon>
        <taxon>Cuscuteae</taxon>
        <taxon>Cuscuta</taxon>
        <taxon>Cuscuta subgen. Cuscuta</taxon>
    </lineage>
</organism>
<sequence length="121" mass="13395">MLLRVGKGNNPTCWIPTHLIRFFADVPGRRSELAALAAKRDAKPCSLSSDLFSLQGLMYLAALLRAMKDQRMELQRQADGAHLQATQARQHADGAQAALRILVACNEHDKRALIDLQSKCD</sequence>
<reference evidence="1" key="1">
    <citation type="submission" date="2022-07" db="EMBL/GenBank/DDBJ databases">
        <authorList>
            <person name="Macas J."/>
            <person name="Novak P."/>
            <person name="Neumann P."/>
        </authorList>
    </citation>
    <scope>NUCLEOTIDE SEQUENCE</scope>
</reference>
<evidence type="ECO:0000313" key="2">
    <source>
        <dbReference type="Proteomes" id="UP001152523"/>
    </source>
</evidence>
<dbReference type="EMBL" id="CAMAPF010001011">
    <property type="protein sequence ID" value="CAH9138607.1"/>
    <property type="molecule type" value="Genomic_DNA"/>
</dbReference>
<gene>
    <name evidence="1" type="ORF">CEPIT_LOCUS36931</name>
</gene>
<name>A0AAV0FU77_9ASTE</name>
<protein>
    <submittedName>
        <fullName evidence="1">Uncharacterized protein</fullName>
    </submittedName>
</protein>
<dbReference type="Proteomes" id="UP001152523">
    <property type="component" value="Unassembled WGS sequence"/>
</dbReference>
<keyword evidence="2" id="KW-1185">Reference proteome</keyword>
<comment type="caution">
    <text evidence="1">The sequence shown here is derived from an EMBL/GenBank/DDBJ whole genome shotgun (WGS) entry which is preliminary data.</text>
</comment>
<dbReference type="AlphaFoldDB" id="A0AAV0FU77"/>
<accession>A0AAV0FU77</accession>
<proteinExistence type="predicted"/>
<evidence type="ECO:0000313" key="1">
    <source>
        <dbReference type="EMBL" id="CAH9138607.1"/>
    </source>
</evidence>